<evidence type="ECO:0000313" key="3">
    <source>
        <dbReference type="EMBL" id="KAF7993017.1"/>
    </source>
</evidence>
<accession>A0A835CR82</accession>
<dbReference type="InterPro" id="IPR017853">
    <property type="entry name" value="GH"/>
</dbReference>
<gene>
    <name evidence="3" type="ORF">HCN44_005798</name>
</gene>
<evidence type="ECO:0000256" key="2">
    <source>
        <dbReference type="SAM" id="Phobius"/>
    </source>
</evidence>
<keyword evidence="2" id="KW-1133">Transmembrane helix</keyword>
<sequence length="530" mass="60118">MSSFDNILWNKSKYQSLEQQQQQNTNYVNGNSQSIITLLLIGLLGTAVITTMWSIHSPTKATIFLIDTKLPMLHKTSTRFLSFGLDSSLLRDPKTLPINNEAFMNLAKYLSPAYARIGGTSADCIFFKQNSDDISRTYDKFDPNDITNFTLTEEFYLNLYKFTEKSKLKMLFDLNVMIRTDQNEWNSSNAKDIIEFSKGHSMDIDWQLGNEPNSFKHVFNRSISATQLAHDYQHLRNLLNDIGYSSSILVGPETNHIGDSNERGEMYTEEFLKNQDNCIDFVTWHQYYLNGRIAKVDDFINPKVFNQLSAEIKQINNATKNSGKNIKMWISETSTAYGGGAPNLSDRFAGTFLWLDKLGYSASVGVDVVIRQSLFGGNYAMIGNDLLPNPDWWISVLYKQFVSEIVLDLKTPNNFGTLRFYAHCTAKLGLVNRLPALTIYGMNLDNKPKNIFIQGNWIKKKTNIFLYILTADDLTSREIKLNGEKLKLNSDGSLPPFNPVIIKPTQMITLPPISMAFIVIHGADIPPCRS</sequence>
<reference evidence="3 4" key="1">
    <citation type="submission" date="2020-08" db="EMBL/GenBank/DDBJ databases">
        <title>Aphidius gifuensis genome sequencing and assembly.</title>
        <authorList>
            <person name="Du Z."/>
        </authorList>
    </citation>
    <scope>NUCLEOTIDE SEQUENCE [LARGE SCALE GENOMIC DNA]</scope>
    <source>
        <strain evidence="3">YNYX2018</strain>
        <tissue evidence="3">Adults</tissue>
    </source>
</reference>
<dbReference type="FunFam" id="3.20.20.80:FF:000024">
    <property type="entry name" value="Heparanase 2"/>
    <property type="match status" value="1"/>
</dbReference>
<dbReference type="Proteomes" id="UP000639338">
    <property type="component" value="Unassembled WGS sequence"/>
</dbReference>
<dbReference type="EMBL" id="JACMRX010000003">
    <property type="protein sequence ID" value="KAF7993017.1"/>
    <property type="molecule type" value="Genomic_DNA"/>
</dbReference>
<evidence type="ECO:0008006" key="5">
    <source>
        <dbReference type="Google" id="ProtNLM"/>
    </source>
</evidence>
<dbReference type="InterPro" id="IPR005199">
    <property type="entry name" value="Glyco_hydro_79"/>
</dbReference>
<evidence type="ECO:0000313" key="4">
    <source>
        <dbReference type="Proteomes" id="UP000639338"/>
    </source>
</evidence>
<dbReference type="AlphaFoldDB" id="A0A835CR82"/>
<proteinExistence type="inferred from homology"/>
<comment type="caution">
    <text evidence="3">The sequence shown here is derived from an EMBL/GenBank/DDBJ whole genome shotgun (WGS) entry which is preliminary data.</text>
</comment>
<dbReference type="GO" id="GO:0016020">
    <property type="term" value="C:membrane"/>
    <property type="evidence" value="ECO:0007669"/>
    <property type="project" value="InterPro"/>
</dbReference>
<keyword evidence="2" id="KW-0472">Membrane</keyword>
<name>A0A835CR82_APHGI</name>
<organism evidence="3 4">
    <name type="scientific">Aphidius gifuensis</name>
    <name type="common">Parasitoid wasp</name>
    <dbReference type="NCBI Taxonomy" id="684658"/>
    <lineage>
        <taxon>Eukaryota</taxon>
        <taxon>Metazoa</taxon>
        <taxon>Ecdysozoa</taxon>
        <taxon>Arthropoda</taxon>
        <taxon>Hexapoda</taxon>
        <taxon>Insecta</taxon>
        <taxon>Pterygota</taxon>
        <taxon>Neoptera</taxon>
        <taxon>Endopterygota</taxon>
        <taxon>Hymenoptera</taxon>
        <taxon>Apocrita</taxon>
        <taxon>Ichneumonoidea</taxon>
        <taxon>Braconidae</taxon>
        <taxon>Aphidiinae</taxon>
        <taxon>Aphidius</taxon>
    </lineage>
</organism>
<dbReference type="Pfam" id="PF03662">
    <property type="entry name" value="Glyco_hydro_79n"/>
    <property type="match status" value="1"/>
</dbReference>
<dbReference type="GO" id="GO:0005615">
    <property type="term" value="C:extracellular space"/>
    <property type="evidence" value="ECO:0007669"/>
    <property type="project" value="TreeGrafter"/>
</dbReference>
<protein>
    <recommendedName>
        <fullName evidence="5">Heparanase</fullName>
    </recommendedName>
</protein>
<dbReference type="Gene3D" id="3.20.20.80">
    <property type="entry name" value="Glycosidases"/>
    <property type="match status" value="1"/>
</dbReference>
<dbReference type="GO" id="GO:0031012">
    <property type="term" value="C:extracellular matrix"/>
    <property type="evidence" value="ECO:0007669"/>
    <property type="project" value="TreeGrafter"/>
</dbReference>
<dbReference type="OrthoDB" id="726732at2759"/>
<dbReference type="GO" id="GO:0016798">
    <property type="term" value="F:hydrolase activity, acting on glycosyl bonds"/>
    <property type="evidence" value="ECO:0007669"/>
    <property type="project" value="InterPro"/>
</dbReference>
<dbReference type="SUPFAM" id="SSF51445">
    <property type="entry name" value="(Trans)glycosidases"/>
    <property type="match status" value="1"/>
</dbReference>
<keyword evidence="2" id="KW-0812">Transmembrane</keyword>
<dbReference type="PANTHER" id="PTHR46145">
    <property type="entry name" value="HEPARANASE"/>
    <property type="match status" value="1"/>
</dbReference>
<feature type="transmembrane region" description="Helical" evidence="2">
    <location>
        <begin position="35"/>
        <end position="55"/>
    </location>
</feature>
<dbReference type="PANTHER" id="PTHR46145:SF4">
    <property type="entry name" value="HEPARANASE"/>
    <property type="match status" value="1"/>
</dbReference>
<evidence type="ECO:0000256" key="1">
    <source>
        <dbReference type="ARBA" id="ARBA00009800"/>
    </source>
</evidence>
<keyword evidence="4" id="KW-1185">Reference proteome</keyword>
<comment type="similarity">
    <text evidence="1">Belongs to the glycosyl hydrolase 79 family.</text>
</comment>